<dbReference type="Proteomes" id="UP000681722">
    <property type="component" value="Unassembled WGS sequence"/>
</dbReference>
<accession>A0A815NWG3</accession>
<gene>
    <name evidence="1" type="ORF">GPM918_LOCUS34440</name>
    <name evidence="2" type="ORF">SRO942_LOCUS35137</name>
</gene>
<evidence type="ECO:0000313" key="2">
    <source>
        <dbReference type="EMBL" id="CAF4318453.1"/>
    </source>
</evidence>
<reference evidence="1" key="1">
    <citation type="submission" date="2021-02" db="EMBL/GenBank/DDBJ databases">
        <authorList>
            <person name="Nowell W R."/>
        </authorList>
    </citation>
    <scope>NUCLEOTIDE SEQUENCE</scope>
</reference>
<proteinExistence type="predicted"/>
<dbReference type="EMBL" id="CAJNOQ010019089">
    <property type="protein sequence ID" value="CAF1442936.1"/>
    <property type="molecule type" value="Genomic_DNA"/>
</dbReference>
<dbReference type="OrthoDB" id="6249720at2759"/>
<dbReference type="Proteomes" id="UP000663829">
    <property type="component" value="Unassembled WGS sequence"/>
</dbReference>
<comment type="caution">
    <text evidence="1">The sequence shown here is derived from an EMBL/GenBank/DDBJ whole genome shotgun (WGS) entry which is preliminary data.</text>
</comment>
<dbReference type="AlphaFoldDB" id="A0A815NWG3"/>
<evidence type="ECO:0000313" key="1">
    <source>
        <dbReference type="EMBL" id="CAF1442936.1"/>
    </source>
</evidence>
<protein>
    <submittedName>
        <fullName evidence="1">Uncharacterized protein</fullName>
    </submittedName>
</protein>
<sequence length="193" mass="22163">MIAGVEAGLYNKSIGVKEDIISEVKKVVNMHLDRYTKLGVKNLSKVQLDAIHYLKSDETIIVIPADKGKKVVVMNIDDYIKKVEDKLNTKDYIVEQNDRFKTIKKKFEILLSELVGKKEMEKETMEYLLSDKNIPYVRGQVEVHKEGSPMRIIVSMRDTMSSNLTKYLAKITKSLADGVRCIKSTQEFIKQLY</sequence>
<organism evidence="1 3">
    <name type="scientific">Didymodactylos carnosus</name>
    <dbReference type="NCBI Taxonomy" id="1234261"/>
    <lineage>
        <taxon>Eukaryota</taxon>
        <taxon>Metazoa</taxon>
        <taxon>Spiralia</taxon>
        <taxon>Gnathifera</taxon>
        <taxon>Rotifera</taxon>
        <taxon>Eurotatoria</taxon>
        <taxon>Bdelloidea</taxon>
        <taxon>Philodinida</taxon>
        <taxon>Philodinidae</taxon>
        <taxon>Didymodactylos</taxon>
    </lineage>
</organism>
<evidence type="ECO:0000313" key="3">
    <source>
        <dbReference type="Proteomes" id="UP000663829"/>
    </source>
</evidence>
<dbReference type="EMBL" id="CAJOBC010084530">
    <property type="protein sequence ID" value="CAF4318453.1"/>
    <property type="molecule type" value="Genomic_DNA"/>
</dbReference>
<name>A0A815NWG3_9BILA</name>
<keyword evidence="3" id="KW-1185">Reference proteome</keyword>